<dbReference type="InterPro" id="IPR011009">
    <property type="entry name" value="Kinase-like_dom_sf"/>
</dbReference>
<dbReference type="GO" id="GO:0007169">
    <property type="term" value="P:cell surface receptor protein tyrosine kinase signaling pathway"/>
    <property type="evidence" value="ECO:0007669"/>
    <property type="project" value="TreeGrafter"/>
</dbReference>
<dbReference type="GO" id="GO:0005886">
    <property type="term" value="C:plasma membrane"/>
    <property type="evidence" value="ECO:0007669"/>
    <property type="project" value="TreeGrafter"/>
</dbReference>
<dbReference type="SUPFAM" id="SSF56112">
    <property type="entry name" value="Protein kinase-like (PK-like)"/>
    <property type="match status" value="1"/>
</dbReference>
<dbReference type="Proteomes" id="UP000887540">
    <property type="component" value="Unplaced"/>
</dbReference>
<sequence>MRKHKKRLDFIIDVMKDQKHLTSEEIIDLKEKRDEFTISKKLKVYYEFPIGDGAASTVYLGFLIGPSPLNLATKRIETQHFQDCKVAVKDPSSFGYDESEQLFNEIESMKKIGYHEHIIIMLCICFLDKNPVMVVELASNDLLKYVNNFRENIMDHTYFPFKIFFSILWQVARGTFVIDDFIDLTQKSVL</sequence>
<dbReference type="InterPro" id="IPR000719">
    <property type="entry name" value="Prot_kinase_dom"/>
</dbReference>
<keyword evidence="2" id="KW-1185">Reference proteome</keyword>
<name>A0A914D5R1_9BILA</name>
<dbReference type="WBParaSite" id="ACRNAN_scaffold18497.g16774.t1">
    <property type="protein sequence ID" value="ACRNAN_scaffold18497.g16774.t1"/>
    <property type="gene ID" value="ACRNAN_scaffold18497.g16774"/>
</dbReference>
<dbReference type="Gene3D" id="3.30.200.20">
    <property type="entry name" value="Phosphorylase Kinase, domain 1"/>
    <property type="match status" value="1"/>
</dbReference>
<dbReference type="InterPro" id="IPR001245">
    <property type="entry name" value="Ser-Thr/Tyr_kinase_cat_dom"/>
</dbReference>
<dbReference type="GO" id="GO:0005524">
    <property type="term" value="F:ATP binding"/>
    <property type="evidence" value="ECO:0007669"/>
    <property type="project" value="InterPro"/>
</dbReference>
<accession>A0A914D5R1</accession>
<dbReference type="Pfam" id="PF07714">
    <property type="entry name" value="PK_Tyr_Ser-Thr"/>
    <property type="match status" value="1"/>
</dbReference>
<evidence type="ECO:0000313" key="2">
    <source>
        <dbReference type="Proteomes" id="UP000887540"/>
    </source>
</evidence>
<protein>
    <submittedName>
        <fullName evidence="3">Protein kinase domain-containing protein</fullName>
    </submittedName>
</protein>
<dbReference type="InterPro" id="IPR050122">
    <property type="entry name" value="RTK"/>
</dbReference>
<dbReference type="PROSITE" id="PS50011">
    <property type="entry name" value="PROTEIN_KINASE_DOM"/>
    <property type="match status" value="1"/>
</dbReference>
<organism evidence="2 3">
    <name type="scientific">Acrobeloides nanus</name>
    <dbReference type="NCBI Taxonomy" id="290746"/>
    <lineage>
        <taxon>Eukaryota</taxon>
        <taxon>Metazoa</taxon>
        <taxon>Ecdysozoa</taxon>
        <taxon>Nematoda</taxon>
        <taxon>Chromadorea</taxon>
        <taxon>Rhabditida</taxon>
        <taxon>Tylenchina</taxon>
        <taxon>Cephalobomorpha</taxon>
        <taxon>Cephaloboidea</taxon>
        <taxon>Cephalobidae</taxon>
        <taxon>Acrobeloides</taxon>
    </lineage>
</organism>
<feature type="domain" description="Protein kinase" evidence="1">
    <location>
        <begin position="44"/>
        <end position="190"/>
    </location>
</feature>
<evidence type="ECO:0000259" key="1">
    <source>
        <dbReference type="PROSITE" id="PS50011"/>
    </source>
</evidence>
<dbReference type="PANTHER" id="PTHR24416:SF548">
    <property type="entry name" value="PROTEIN KINASE DOMAIN-CONTAINING PROTEIN"/>
    <property type="match status" value="1"/>
</dbReference>
<dbReference type="GO" id="GO:0043235">
    <property type="term" value="C:receptor complex"/>
    <property type="evidence" value="ECO:0007669"/>
    <property type="project" value="TreeGrafter"/>
</dbReference>
<dbReference type="PANTHER" id="PTHR24416">
    <property type="entry name" value="TYROSINE-PROTEIN KINASE RECEPTOR"/>
    <property type="match status" value="1"/>
</dbReference>
<evidence type="ECO:0000313" key="3">
    <source>
        <dbReference type="WBParaSite" id="ACRNAN_scaffold18497.g16774.t1"/>
    </source>
</evidence>
<dbReference type="AlphaFoldDB" id="A0A914D5R1"/>
<dbReference type="GO" id="GO:0004714">
    <property type="term" value="F:transmembrane receptor protein tyrosine kinase activity"/>
    <property type="evidence" value="ECO:0007669"/>
    <property type="project" value="TreeGrafter"/>
</dbReference>
<proteinExistence type="predicted"/>
<reference evidence="3" key="1">
    <citation type="submission" date="2022-11" db="UniProtKB">
        <authorList>
            <consortium name="WormBaseParasite"/>
        </authorList>
    </citation>
    <scope>IDENTIFICATION</scope>
</reference>